<dbReference type="Gene3D" id="2.160.20.20">
    <property type="match status" value="1"/>
</dbReference>
<dbReference type="InterPro" id="IPR011050">
    <property type="entry name" value="Pectin_lyase_fold/virulence"/>
</dbReference>
<dbReference type="InterPro" id="IPR036709">
    <property type="entry name" value="Autotransporte_beta_dom_sf"/>
</dbReference>
<dbReference type="EMBL" id="VWXF01000010">
    <property type="protein sequence ID" value="NIF23772.1"/>
    <property type="molecule type" value="Genomic_DNA"/>
</dbReference>
<evidence type="ECO:0000313" key="4">
    <source>
        <dbReference type="EMBL" id="NIF23772.1"/>
    </source>
</evidence>
<protein>
    <submittedName>
        <fullName evidence="4">Autotransporter domain-containing protein</fullName>
    </submittedName>
</protein>
<dbReference type="PANTHER" id="PTHR35037:SF3">
    <property type="entry name" value="C-TERMINAL REGION OF AIDA-LIKE PROTEIN"/>
    <property type="match status" value="1"/>
</dbReference>
<keyword evidence="5" id="KW-1185">Reference proteome</keyword>
<feature type="chain" id="PRO_5047386244" evidence="2">
    <location>
        <begin position="32"/>
        <end position="928"/>
    </location>
</feature>
<dbReference type="InterPro" id="IPR012332">
    <property type="entry name" value="Autotransporter_pectin_lyase_C"/>
</dbReference>
<proteinExistence type="predicted"/>
<comment type="caution">
    <text evidence="4">The sequence shown here is derived from an EMBL/GenBank/DDBJ whole genome shotgun (WGS) entry which is preliminary data.</text>
</comment>
<organism evidence="4 5">
    <name type="scientific">Candidatus Pantoea multigeneris</name>
    <dbReference type="NCBI Taxonomy" id="2608357"/>
    <lineage>
        <taxon>Bacteria</taxon>
        <taxon>Pseudomonadati</taxon>
        <taxon>Pseudomonadota</taxon>
        <taxon>Gammaproteobacteria</taxon>
        <taxon>Enterobacterales</taxon>
        <taxon>Erwiniaceae</taxon>
        <taxon>Pantoea</taxon>
    </lineage>
</organism>
<dbReference type="InterPro" id="IPR043990">
    <property type="entry name" value="AC_1"/>
</dbReference>
<dbReference type="PANTHER" id="PTHR35037">
    <property type="entry name" value="C-TERMINAL REGION OF AIDA-LIKE PROTEIN"/>
    <property type="match status" value="1"/>
</dbReference>
<dbReference type="PROSITE" id="PS51208">
    <property type="entry name" value="AUTOTRANSPORTER"/>
    <property type="match status" value="1"/>
</dbReference>
<feature type="domain" description="Autotransporter" evidence="3">
    <location>
        <begin position="655"/>
        <end position="928"/>
    </location>
</feature>
<dbReference type="CDD" id="cd01344">
    <property type="entry name" value="PL2_Passenger_AT"/>
    <property type="match status" value="1"/>
</dbReference>
<dbReference type="PROSITE" id="PS51257">
    <property type="entry name" value="PROKAR_LIPOPROTEIN"/>
    <property type="match status" value="1"/>
</dbReference>
<dbReference type="Pfam" id="PF18883">
    <property type="entry name" value="AC_1"/>
    <property type="match status" value="1"/>
</dbReference>
<dbReference type="InterPro" id="IPR051551">
    <property type="entry name" value="Autotransporter_adhesion"/>
</dbReference>
<keyword evidence="2" id="KW-0732">Signal</keyword>
<evidence type="ECO:0000313" key="5">
    <source>
        <dbReference type="Proteomes" id="UP001515683"/>
    </source>
</evidence>
<dbReference type="SMART" id="SM00869">
    <property type="entry name" value="Autotransporter"/>
    <property type="match status" value="1"/>
</dbReference>
<dbReference type="InterPro" id="IPR005546">
    <property type="entry name" value="Autotransporte_beta"/>
</dbReference>
<feature type="compositionally biased region" description="Low complexity" evidence="1">
    <location>
        <begin position="590"/>
        <end position="600"/>
    </location>
</feature>
<reference evidence="4 5" key="1">
    <citation type="journal article" date="2019" name="bioRxiv">
        <title>Bacteria contribute to plant secondary compound degradation in a generalist herbivore system.</title>
        <authorList>
            <person name="Francoeur C.B."/>
            <person name="Khadempour L."/>
            <person name="Moreira-Soto R.D."/>
            <person name="Gotting K."/>
            <person name="Book A.J."/>
            <person name="Pinto-Tomas A.A."/>
            <person name="Keefover-Ring K."/>
            <person name="Currie C.R."/>
        </authorList>
    </citation>
    <scope>NUCLEOTIDE SEQUENCE [LARGE SCALE GENOMIC DNA]</scope>
    <source>
        <strain evidence="4">Acro-835</strain>
    </source>
</reference>
<dbReference type="Proteomes" id="UP001515683">
    <property type="component" value="Unassembled WGS sequence"/>
</dbReference>
<sequence length="928" mass="96740">MHRPLNAYLLRQLKCLATITLFFILPNIAFAACNDHTPVSGGSVICNGDVPNPDPVSVISPTGASNNNLTVQPNSGLTVNSGNAVSLADGSTVANAGTISGRLSGITFRQGNNTVINSGTISATAGPAITFNGSGNNLLINTGTLTGAGTTTVKFGAGADRFVMDGGQINGNLDQGSGDDSAVINGGNITGNLAQGSGIDDFVMHGGTLGSLAQGDNRDTFTMTGGTITGAFIDGDVATMSGGSIGRVDMKLDNNIFTLTGGQIVGNLVTGFGNDTITVTEGTIGGNISVSGGTDSVTVTGGNIKGQILMSSGNDSFLWQQGGVIQGAILMGNDNDRATLRDLSLNTLASTPQLDGGSGNDTLTLDNAIADNPARFTQWETINLQNHAALFLSSPLVLGDATTQTGTINIDNQSLLYGGESGDSQIKPYNAGQRVTLHSAGTLDLTDGGTSTADTLTVYGDYIGDNAVLKLQTKLGDENSPTDRFIISGGEASGTTEIQLSNINGPGAYTAGNGIELISAINNATTRTGAFNLAGGSVSAGAYEYVLFRGGVTPGSEENWYLRNQLIAPALTNPSSPPSENPTLPPDEPQPVVAIPQAAPGSPTLPAAQPGSDPVPLYRPETPLYSALMPVALDLGIFTVGTFHQRQGSQRLLSQDNDMPATWSRVEAQHHQQQWSGDAAPGFEGNLATFQIGQDLWSSHSSNGPENRAGVFYSYSSARGDANGMILGFKNQQAGSLRLNANSFGGYWTHLLENRAYIDAIAAWSWLDGSLDSVRGLGGDIHGHMLTASVEMGWPLPVSEHWSIEPQAQMIAQHAALDTLNDGIATVNWGSGKRYSGRVGARLAANYGVVEPWLQANVWHTFQHSGEVTLGEDVIRNQQENTALQLAVGIAARISEETRIYASFSHMSDLDSQHRRDDGGSVGVRISW</sequence>
<feature type="compositionally biased region" description="Pro residues" evidence="1">
    <location>
        <begin position="575"/>
        <end position="589"/>
    </location>
</feature>
<dbReference type="Pfam" id="PF03797">
    <property type="entry name" value="Autotransporter"/>
    <property type="match status" value="1"/>
</dbReference>
<evidence type="ECO:0000259" key="3">
    <source>
        <dbReference type="PROSITE" id="PS51208"/>
    </source>
</evidence>
<name>A0ABX0RFE0_9GAMM</name>
<evidence type="ECO:0000256" key="1">
    <source>
        <dbReference type="SAM" id="MobiDB-lite"/>
    </source>
</evidence>
<gene>
    <name evidence="4" type="ORF">F3J40_19515</name>
</gene>
<feature type="region of interest" description="Disordered" evidence="1">
    <location>
        <begin position="571"/>
        <end position="615"/>
    </location>
</feature>
<dbReference type="Gene3D" id="2.40.128.130">
    <property type="entry name" value="Autotransporter beta-domain"/>
    <property type="match status" value="1"/>
</dbReference>
<feature type="signal peptide" evidence="2">
    <location>
        <begin position="1"/>
        <end position="31"/>
    </location>
</feature>
<evidence type="ECO:0000256" key="2">
    <source>
        <dbReference type="SAM" id="SignalP"/>
    </source>
</evidence>
<dbReference type="SUPFAM" id="SSF51126">
    <property type="entry name" value="Pectin lyase-like"/>
    <property type="match status" value="1"/>
</dbReference>
<accession>A0ABX0RFE0</accession>
<dbReference type="SUPFAM" id="SSF103515">
    <property type="entry name" value="Autotransporter"/>
    <property type="match status" value="1"/>
</dbReference>